<dbReference type="STRING" id="1314800.A0A1B7MLP9"/>
<dbReference type="EMBL" id="KV448756">
    <property type="protein sequence ID" value="OAX33507.1"/>
    <property type="molecule type" value="Genomic_DNA"/>
</dbReference>
<keyword evidence="2" id="KW-1185">Reference proteome</keyword>
<organism evidence="1 2">
    <name type="scientific">Rhizopogon vinicolor AM-OR11-026</name>
    <dbReference type="NCBI Taxonomy" id="1314800"/>
    <lineage>
        <taxon>Eukaryota</taxon>
        <taxon>Fungi</taxon>
        <taxon>Dikarya</taxon>
        <taxon>Basidiomycota</taxon>
        <taxon>Agaricomycotina</taxon>
        <taxon>Agaricomycetes</taxon>
        <taxon>Agaricomycetidae</taxon>
        <taxon>Boletales</taxon>
        <taxon>Suillineae</taxon>
        <taxon>Rhizopogonaceae</taxon>
        <taxon>Rhizopogon</taxon>
    </lineage>
</organism>
<gene>
    <name evidence="1" type="ORF">K503DRAFT_786444</name>
</gene>
<dbReference type="AlphaFoldDB" id="A0A1B7MLP9"/>
<dbReference type="InParanoid" id="A0A1B7MLP9"/>
<reference evidence="1 2" key="1">
    <citation type="submission" date="2016-06" db="EMBL/GenBank/DDBJ databases">
        <title>Comparative genomics of the ectomycorrhizal sister species Rhizopogon vinicolor and Rhizopogon vesiculosus (Basidiomycota: Boletales) reveals a divergence of the mating type B locus.</title>
        <authorList>
            <consortium name="DOE Joint Genome Institute"/>
            <person name="Mujic A.B."/>
            <person name="Kuo A."/>
            <person name="Tritt A."/>
            <person name="Lipzen A."/>
            <person name="Chen C."/>
            <person name="Johnson J."/>
            <person name="Sharma A."/>
            <person name="Barry K."/>
            <person name="Grigoriev I.V."/>
            <person name="Spatafora J.W."/>
        </authorList>
    </citation>
    <scope>NUCLEOTIDE SEQUENCE [LARGE SCALE GENOMIC DNA]</scope>
    <source>
        <strain evidence="1 2">AM-OR11-026</strain>
    </source>
</reference>
<name>A0A1B7MLP9_9AGAM</name>
<feature type="non-terminal residue" evidence="1">
    <location>
        <position position="1"/>
    </location>
</feature>
<protein>
    <submittedName>
        <fullName evidence="1">Uncharacterized protein</fullName>
    </submittedName>
</protein>
<dbReference type="OrthoDB" id="1729737at2759"/>
<evidence type="ECO:0000313" key="2">
    <source>
        <dbReference type="Proteomes" id="UP000092154"/>
    </source>
</evidence>
<proteinExistence type="predicted"/>
<dbReference type="Proteomes" id="UP000092154">
    <property type="component" value="Unassembled WGS sequence"/>
</dbReference>
<evidence type="ECO:0000313" key="1">
    <source>
        <dbReference type="EMBL" id="OAX33507.1"/>
    </source>
</evidence>
<sequence>PERPSEIPVESVLSEVPIERVPSPVLDPIHDTHPIPHVISLPSTRPPVPKEAYTLISLQSYDGSFAPSSRLGALVGMETLGKAAEMQVDGNIWATAVAVAYLKHHLGAQPDLLDALLSKALEYVEGRGSSLLFGRDFMDLVATAGQSLGQG</sequence>
<accession>A0A1B7MLP9</accession>